<dbReference type="SUPFAM" id="SSF53335">
    <property type="entry name" value="S-adenosyl-L-methionine-dependent methyltransferases"/>
    <property type="match status" value="1"/>
</dbReference>
<dbReference type="Pfam" id="PF13649">
    <property type="entry name" value="Methyltransf_25"/>
    <property type="match status" value="1"/>
</dbReference>
<dbReference type="PANTHER" id="PTHR42912">
    <property type="entry name" value="METHYLTRANSFERASE"/>
    <property type="match status" value="1"/>
</dbReference>
<dbReference type="GO" id="GO:0008168">
    <property type="term" value="F:methyltransferase activity"/>
    <property type="evidence" value="ECO:0007669"/>
    <property type="project" value="UniProtKB-KW"/>
</dbReference>
<dbReference type="Proteomes" id="UP000003922">
    <property type="component" value="Unassembled WGS sequence"/>
</dbReference>
<sequence length="221" mass="24998">MLLCSYIKTLTILKMATFLRPLSYQYPWLYNTISRVSALAVGGEKRFRSLCLEGIKINSDSKILDLCCGSGQTTQFLVQKSSQVTGLDASPKAIERAKIGVPQANYVNALAEKIPFPEQEFDLVHSSVALHEMETEQLREIIKEVYRILKPGGLFAFIDLHKPTNFLLWPSLATFMWLFETETAWELLETDVIDELKNLGFNECQQKLYAGGSLQVIQAKK</sequence>
<evidence type="ECO:0000313" key="3">
    <source>
        <dbReference type="Proteomes" id="UP000003922"/>
    </source>
</evidence>
<gene>
    <name evidence="2" type="ORF">CwatDRAFT_1079</name>
</gene>
<reference evidence="2" key="3">
    <citation type="submission" date="2016-12" db="EMBL/GenBank/DDBJ databases">
        <title>Annotation of the draft genome assembly of Crocosphaera watsonii WH 8501.</title>
        <authorList>
            <consortium name="US DOE Joint Genome Institute (JGI-ORNL)"/>
            <person name="Larimer F."/>
            <person name="Land M."/>
        </authorList>
    </citation>
    <scope>NUCLEOTIDE SEQUENCE</scope>
    <source>
        <strain evidence="2">WH 8501</strain>
    </source>
</reference>
<organism evidence="2 3">
    <name type="scientific">Crocosphaera watsonii WH 8501</name>
    <dbReference type="NCBI Taxonomy" id="165597"/>
    <lineage>
        <taxon>Bacteria</taxon>
        <taxon>Bacillati</taxon>
        <taxon>Cyanobacteriota</taxon>
        <taxon>Cyanophyceae</taxon>
        <taxon>Oscillatoriophycideae</taxon>
        <taxon>Chroococcales</taxon>
        <taxon>Aphanothecaceae</taxon>
        <taxon>Crocosphaera</taxon>
    </lineage>
</organism>
<dbReference type="GO" id="GO:0032259">
    <property type="term" value="P:methylation"/>
    <property type="evidence" value="ECO:0007669"/>
    <property type="project" value="UniProtKB-KW"/>
</dbReference>
<dbReference type="InterPro" id="IPR050508">
    <property type="entry name" value="Methyltransf_Superfamily"/>
</dbReference>
<name>Q4BWK2_CROWT</name>
<dbReference type="Gene3D" id="3.40.50.150">
    <property type="entry name" value="Vaccinia Virus protein VP39"/>
    <property type="match status" value="1"/>
</dbReference>
<protein>
    <submittedName>
        <fullName evidence="2">UbiE/COQ5 methyltransferase</fullName>
    </submittedName>
</protein>
<proteinExistence type="predicted"/>
<dbReference type="CDD" id="cd02440">
    <property type="entry name" value="AdoMet_MTases"/>
    <property type="match status" value="1"/>
</dbReference>
<keyword evidence="3" id="KW-1185">Reference proteome</keyword>
<dbReference type="AlphaFoldDB" id="Q4BWK2"/>
<accession>Q4BWK2</accession>
<dbReference type="EMBL" id="AADV02000160">
    <property type="protein sequence ID" value="EAM48282.1"/>
    <property type="molecule type" value="Genomic_DNA"/>
</dbReference>
<reference evidence="2" key="2">
    <citation type="submission" date="2005-06" db="EMBL/GenBank/DDBJ databases">
        <title>Sequencing of the draft genome and assembly of Crocosphaera watsonii WH 8501.</title>
        <authorList>
            <consortium name="US DOE Joint Genome Institute (JGI-PGF)"/>
            <person name="Copeland A."/>
            <person name="Lucas S."/>
            <person name="Lapidus A."/>
            <person name="Barry K."/>
            <person name="Detter C."/>
            <person name="Glavina T."/>
            <person name="Hammon N."/>
            <person name="Israni S."/>
            <person name="Pitluck S."/>
            <person name="Richardson P."/>
        </authorList>
    </citation>
    <scope>NUCLEOTIDE SEQUENCE [LARGE SCALE GENOMIC DNA]</scope>
    <source>
        <strain evidence="2">WH 8501</strain>
    </source>
</reference>
<evidence type="ECO:0000259" key="1">
    <source>
        <dbReference type="Pfam" id="PF13649"/>
    </source>
</evidence>
<comment type="caution">
    <text evidence="2">The sequence shown here is derived from an EMBL/GenBank/DDBJ whole genome shotgun (WGS) entry which is preliminary data.</text>
</comment>
<dbReference type="InterPro" id="IPR041698">
    <property type="entry name" value="Methyltransf_25"/>
</dbReference>
<keyword evidence="2" id="KW-0489">Methyltransferase</keyword>
<dbReference type="InterPro" id="IPR029063">
    <property type="entry name" value="SAM-dependent_MTases_sf"/>
</dbReference>
<dbReference type="KEGG" id="cwa:CwatDRAFT_1079"/>
<feature type="domain" description="Methyltransferase" evidence="1">
    <location>
        <begin position="63"/>
        <end position="153"/>
    </location>
</feature>
<evidence type="ECO:0000313" key="2">
    <source>
        <dbReference type="EMBL" id="EAM48282.1"/>
    </source>
</evidence>
<keyword evidence="2" id="KW-0808">Transferase</keyword>
<reference evidence="2" key="1">
    <citation type="submission" date="2004-02" db="EMBL/GenBank/DDBJ databases">
        <authorList>
            <consortium name="DOE Joint Genome Institute"/>
        </authorList>
    </citation>
    <scope>NUCLEOTIDE SEQUENCE [LARGE SCALE GENOMIC DNA]</scope>
    <source>
        <strain evidence="2">WH 8501</strain>
    </source>
</reference>